<evidence type="ECO:0000256" key="3">
    <source>
        <dbReference type="ARBA" id="ARBA00022980"/>
    </source>
</evidence>
<dbReference type="NCBIfam" id="TIGR01031">
    <property type="entry name" value="rpmF_bact"/>
    <property type="match status" value="1"/>
</dbReference>
<comment type="subcellular location">
    <subcellularLocation>
        <location evidence="1">Mitochondrion</location>
    </subcellularLocation>
</comment>
<proteinExistence type="inferred from homology"/>
<dbReference type="InterPro" id="IPR002677">
    <property type="entry name" value="Ribosomal_bL32"/>
</dbReference>
<accession>A0A9W4GHQ8</accession>
<evidence type="ECO:0000313" key="7">
    <source>
        <dbReference type="Proteomes" id="UP000683417"/>
    </source>
</evidence>
<dbReference type="GO" id="GO:0005762">
    <property type="term" value="C:mitochondrial large ribosomal subunit"/>
    <property type="evidence" value="ECO:0007669"/>
    <property type="project" value="TreeGrafter"/>
</dbReference>
<reference evidence="6" key="1">
    <citation type="submission" date="2020-10" db="EMBL/GenBank/DDBJ databases">
        <authorList>
            <person name="Muller C M."/>
        </authorList>
    </citation>
    <scope>NUCLEOTIDE SEQUENCE</scope>
    <source>
        <strain evidence="6">THUN-12</strain>
    </source>
</reference>
<dbReference type="Proteomes" id="UP000683417">
    <property type="component" value="Unassembled WGS sequence"/>
</dbReference>
<comment type="similarity">
    <text evidence="2">Belongs to the bacterial ribosomal protein bL32 family.</text>
</comment>
<evidence type="ECO:0000256" key="5">
    <source>
        <dbReference type="ARBA" id="ARBA00023274"/>
    </source>
</evidence>
<comment type="caution">
    <text evidence="6">The sequence shown here is derived from an EMBL/GenBank/DDBJ whole genome shotgun (WGS) entry which is preliminary data.</text>
</comment>
<dbReference type="GO" id="GO:0006412">
    <property type="term" value="P:translation"/>
    <property type="evidence" value="ECO:0007669"/>
    <property type="project" value="InterPro"/>
</dbReference>
<dbReference type="AlphaFoldDB" id="A0A9W4GHQ8"/>
<keyword evidence="4" id="KW-0496">Mitochondrion</keyword>
<keyword evidence="5" id="KW-0687">Ribonucleoprotein</keyword>
<evidence type="ECO:0000256" key="1">
    <source>
        <dbReference type="ARBA" id="ARBA00004173"/>
    </source>
</evidence>
<dbReference type="PANTHER" id="PTHR21026">
    <property type="entry name" value="39S RIBOSOMAL PROTEIN L32, MITOCHONDRIAL"/>
    <property type="match status" value="1"/>
</dbReference>
<dbReference type="InterPro" id="IPR051991">
    <property type="entry name" value="Mitoribosomal_protein_bL32"/>
</dbReference>
<dbReference type="PANTHER" id="PTHR21026:SF2">
    <property type="entry name" value="LARGE RIBOSOMAL SUBUNIT PROTEIN BL32M"/>
    <property type="match status" value="1"/>
</dbReference>
<dbReference type="EMBL" id="CAJHIT010000009">
    <property type="protein sequence ID" value="CAD6505148.1"/>
    <property type="molecule type" value="Genomic_DNA"/>
</dbReference>
<keyword evidence="3" id="KW-0689">Ribosomal protein</keyword>
<sequence length="143" mass="15898">MPAIYQARLSTLSTAAIRVSSKFTNTSYLPTTLSRRISSAVISRPWIDAFPAISLVIPEWIGDVWESVLRAVPKKKTSHMKKRSRQRAGKALKDVTSLGRCSGCGHTKRAHVLCPYCVKEIRDMWKGLAEKKTAEKPANPSDT</sequence>
<evidence type="ECO:0000256" key="4">
    <source>
        <dbReference type="ARBA" id="ARBA00023128"/>
    </source>
</evidence>
<evidence type="ECO:0000313" key="6">
    <source>
        <dbReference type="EMBL" id="CAD6505148.1"/>
    </source>
</evidence>
<dbReference type="GO" id="GO:0003735">
    <property type="term" value="F:structural constituent of ribosome"/>
    <property type="evidence" value="ECO:0007669"/>
    <property type="project" value="InterPro"/>
</dbReference>
<dbReference type="Pfam" id="PF01783">
    <property type="entry name" value="Ribosomal_L32p"/>
    <property type="match status" value="1"/>
</dbReference>
<evidence type="ECO:0000256" key="2">
    <source>
        <dbReference type="ARBA" id="ARBA00008560"/>
    </source>
</evidence>
<protein>
    <submittedName>
        <fullName evidence="6">BgTH12-00643</fullName>
    </submittedName>
</protein>
<name>A0A9W4GHQ8_BLUGR</name>
<organism evidence="6 7">
    <name type="scientific">Blumeria graminis f. sp. triticale</name>
    <dbReference type="NCBI Taxonomy" id="1689686"/>
    <lineage>
        <taxon>Eukaryota</taxon>
        <taxon>Fungi</taxon>
        <taxon>Dikarya</taxon>
        <taxon>Ascomycota</taxon>
        <taxon>Pezizomycotina</taxon>
        <taxon>Leotiomycetes</taxon>
        <taxon>Erysiphales</taxon>
        <taxon>Erysiphaceae</taxon>
        <taxon>Blumeria</taxon>
    </lineage>
</organism>
<gene>
    <name evidence="6" type="ORF">BGTH12_LOCUS6506</name>
</gene>